<dbReference type="PROSITE" id="PS50262">
    <property type="entry name" value="G_PROTEIN_RECEP_F1_2"/>
    <property type="match status" value="1"/>
</dbReference>
<dbReference type="Gene3D" id="1.20.1070.10">
    <property type="entry name" value="Rhodopsin 7-helix transmembrane proteins"/>
    <property type="match status" value="1"/>
</dbReference>
<dbReference type="GO" id="GO:0016020">
    <property type="term" value="C:membrane"/>
    <property type="evidence" value="ECO:0007669"/>
    <property type="project" value="UniProtKB-SubCell"/>
</dbReference>
<feature type="transmembrane region" description="Helical" evidence="5">
    <location>
        <begin position="206"/>
        <end position="223"/>
    </location>
</feature>
<reference evidence="7" key="3">
    <citation type="submission" date="2025-09" db="UniProtKB">
        <authorList>
            <consortium name="Ensembl"/>
        </authorList>
    </citation>
    <scope>IDENTIFICATION</scope>
</reference>
<evidence type="ECO:0000256" key="4">
    <source>
        <dbReference type="ARBA" id="ARBA00023136"/>
    </source>
</evidence>
<organism evidence="7 8">
    <name type="scientific">Electrophorus electricus</name>
    <name type="common">Electric eel</name>
    <name type="synonym">Gymnotus electricus</name>
    <dbReference type="NCBI Taxonomy" id="8005"/>
    <lineage>
        <taxon>Eukaryota</taxon>
        <taxon>Metazoa</taxon>
        <taxon>Chordata</taxon>
        <taxon>Craniata</taxon>
        <taxon>Vertebrata</taxon>
        <taxon>Euteleostomi</taxon>
        <taxon>Actinopterygii</taxon>
        <taxon>Neopterygii</taxon>
        <taxon>Teleostei</taxon>
        <taxon>Ostariophysi</taxon>
        <taxon>Gymnotiformes</taxon>
        <taxon>Gymnotoidei</taxon>
        <taxon>Gymnotidae</taxon>
        <taxon>Electrophorus</taxon>
    </lineage>
</organism>
<feature type="transmembrane region" description="Helical" evidence="5">
    <location>
        <begin position="38"/>
        <end position="59"/>
    </location>
</feature>
<dbReference type="AlphaFoldDB" id="A0AAY5EQG9"/>
<reference evidence="7 8" key="1">
    <citation type="submission" date="2020-05" db="EMBL/GenBank/DDBJ databases">
        <title>Electrophorus electricus (electric eel) genome, fEleEle1, primary haplotype.</title>
        <authorList>
            <person name="Myers G."/>
            <person name="Meyer A."/>
            <person name="Fedrigo O."/>
            <person name="Formenti G."/>
            <person name="Rhie A."/>
            <person name="Tracey A."/>
            <person name="Sims Y."/>
            <person name="Jarvis E.D."/>
        </authorList>
    </citation>
    <scope>NUCLEOTIDE SEQUENCE [LARGE SCALE GENOMIC DNA]</scope>
</reference>
<feature type="transmembrane region" description="Helical" evidence="5">
    <location>
        <begin position="101"/>
        <end position="129"/>
    </location>
</feature>
<dbReference type="GO" id="GO:0005549">
    <property type="term" value="F:odorant binding"/>
    <property type="evidence" value="ECO:0007669"/>
    <property type="project" value="TreeGrafter"/>
</dbReference>
<keyword evidence="4 5" id="KW-0472">Membrane</keyword>
<dbReference type="SUPFAM" id="SSF81321">
    <property type="entry name" value="Family A G protein-coupled receptor-like"/>
    <property type="match status" value="1"/>
</dbReference>
<name>A0AAY5EQG9_ELEEL</name>
<feature type="transmembrane region" description="Helical" evidence="5">
    <location>
        <begin position="283"/>
        <end position="303"/>
    </location>
</feature>
<reference evidence="7" key="2">
    <citation type="submission" date="2025-08" db="UniProtKB">
        <authorList>
            <consortium name="Ensembl"/>
        </authorList>
    </citation>
    <scope>IDENTIFICATION</scope>
</reference>
<dbReference type="Proteomes" id="UP000314983">
    <property type="component" value="Chromosome 6"/>
</dbReference>
<dbReference type="InterPro" id="IPR000276">
    <property type="entry name" value="GPCR_Rhodpsn"/>
</dbReference>
<dbReference type="PRINTS" id="PR00237">
    <property type="entry name" value="GPCRRHODOPSN"/>
</dbReference>
<dbReference type="InterPro" id="IPR052921">
    <property type="entry name" value="GPCR1_Superfamily_Member"/>
</dbReference>
<dbReference type="CDD" id="cd00637">
    <property type="entry name" value="7tm_classA_rhodopsin-like"/>
    <property type="match status" value="1"/>
</dbReference>
<dbReference type="Pfam" id="PF00001">
    <property type="entry name" value="7tm_1"/>
    <property type="match status" value="1"/>
</dbReference>
<evidence type="ECO:0000313" key="7">
    <source>
        <dbReference type="Ensembl" id="ENSEEEP00000059201.1"/>
    </source>
</evidence>
<keyword evidence="3 5" id="KW-1133">Transmembrane helix</keyword>
<dbReference type="PANTHER" id="PTHR26451">
    <property type="entry name" value="G_PROTEIN_RECEP_F1_2 DOMAIN-CONTAINING PROTEIN"/>
    <property type="match status" value="1"/>
</dbReference>
<comment type="subcellular location">
    <subcellularLocation>
        <location evidence="1">Membrane</location>
    </subcellularLocation>
</comment>
<dbReference type="InterPro" id="IPR017452">
    <property type="entry name" value="GPCR_Rhodpsn_7TM"/>
</dbReference>
<keyword evidence="8" id="KW-1185">Reference proteome</keyword>
<protein>
    <recommendedName>
        <fullName evidence="6">G-protein coupled receptors family 1 profile domain-containing protein</fullName>
    </recommendedName>
</protein>
<dbReference type="GeneTree" id="ENSGT00940000163093"/>
<proteinExistence type="predicted"/>
<feature type="transmembrane region" description="Helical" evidence="5">
    <location>
        <begin position="244"/>
        <end position="263"/>
    </location>
</feature>
<feature type="transmembrane region" description="Helical" evidence="5">
    <location>
        <begin position="150"/>
        <end position="171"/>
    </location>
</feature>
<dbReference type="GO" id="GO:0004930">
    <property type="term" value="F:G protein-coupled receptor activity"/>
    <property type="evidence" value="ECO:0007669"/>
    <property type="project" value="InterPro"/>
</dbReference>
<dbReference type="GO" id="GO:0004984">
    <property type="term" value="F:olfactory receptor activity"/>
    <property type="evidence" value="ECO:0007669"/>
    <property type="project" value="TreeGrafter"/>
</dbReference>
<dbReference type="FunFam" id="1.20.1070.10:FF:000096">
    <property type="entry name" value="Odorant receptor 131-2"/>
    <property type="match status" value="1"/>
</dbReference>
<feature type="domain" description="G-protein coupled receptors family 1 profile" evidence="6">
    <location>
        <begin position="51"/>
        <end position="301"/>
    </location>
</feature>
<sequence>MYEYLQHMAEINSTNVQLAFIYEQIYRVDFGAVTGIKIAVVVLMTLFFVCINCIMLFALRSKTAFYETPRYILFAHMLLSDSILLLTTTAMYAMSLALVSIAKGICSLLVLISNCTFQNAPLTLAVMSLERYVAICFPLRHSSIATQRNTGIALGVIWFFSSLNVMSDLLYELITDPNHLFKITFCTRQKLFVTKWQADKAQVFDVLYFVSVALIIIFTYIRIMITAMSVSSNKDSAKKARRTVLLHLVQLGLCLTSFLYGIIEKLLYLLTGSDGSLFIQLRYLNFLIILILPRCLSPLIYGLRDEAVRPLFQYYFCYGANKVKTAISVH</sequence>
<evidence type="ECO:0000256" key="5">
    <source>
        <dbReference type="SAM" id="Phobius"/>
    </source>
</evidence>
<evidence type="ECO:0000259" key="6">
    <source>
        <dbReference type="PROSITE" id="PS50262"/>
    </source>
</evidence>
<feature type="transmembrane region" description="Helical" evidence="5">
    <location>
        <begin position="71"/>
        <end position="95"/>
    </location>
</feature>
<evidence type="ECO:0000256" key="2">
    <source>
        <dbReference type="ARBA" id="ARBA00022692"/>
    </source>
</evidence>
<evidence type="ECO:0000313" key="8">
    <source>
        <dbReference type="Proteomes" id="UP000314983"/>
    </source>
</evidence>
<dbReference type="Ensembl" id="ENSEEET00000058872.1">
    <property type="protein sequence ID" value="ENSEEEP00000059201.1"/>
    <property type="gene ID" value="ENSEEEG00000028102.1"/>
</dbReference>
<evidence type="ECO:0000256" key="1">
    <source>
        <dbReference type="ARBA" id="ARBA00004370"/>
    </source>
</evidence>
<accession>A0AAY5EQG9</accession>
<evidence type="ECO:0000256" key="3">
    <source>
        <dbReference type="ARBA" id="ARBA00022989"/>
    </source>
</evidence>
<dbReference type="PANTHER" id="PTHR26451:SF866">
    <property type="entry name" value="ODORANT RECEPTOR-RELATED"/>
    <property type="match status" value="1"/>
</dbReference>
<keyword evidence="2 5" id="KW-0812">Transmembrane</keyword>
<gene>
    <name evidence="7" type="primary">LOC113575142</name>
</gene>